<gene>
    <name evidence="1" type="ORF">BDZ94DRAFT_1296721</name>
</gene>
<accession>A0A9P6CLP3</accession>
<comment type="caution">
    <text evidence="1">The sequence shown here is derived from an EMBL/GenBank/DDBJ whole genome shotgun (WGS) entry which is preliminary data.</text>
</comment>
<dbReference type="Proteomes" id="UP000807353">
    <property type="component" value="Unassembled WGS sequence"/>
</dbReference>
<sequence>MKVQYAIQKFSNVLNLGYVKNPNNPYTELKEKGTRCQETQIFPPSGGDRHGLTCTCTSTGWAVLIPRIPVLRDLYHDCEGSCQAQKILKSISISVDVEIEMFQGIPLPHRPWDL</sequence>
<keyword evidence="2" id="KW-1185">Reference proteome</keyword>
<reference evidence="1" key="1">
    <citation type="submission" date="2020-11" db="EMBL/GenBank/DDBJ databases">
        <authorList>
            <consortium name="DOE Joint Genome Institute"/>
            <person name="Ahrendt S."/>
            <person name="Riley R."/>
            <person name="Andreopoulos W."/>
            <person name="Labutti K."/>
            <person name="Pangilinan J."/>
            <person name="Ruiz-Duenas F.J."/>
            <person name="Barrasa J.M."/>
            <person name="Sanchez-Garcia M."/>
            <person name="Camarero S."/>
            <person name="Miyauchi S."/>
            <person name="Serrano A."/>
            <person name="Linde D."/>
            <person name="Babiker R."/>
            <person name="Drula E."/>
            <person name="Ayuso-Fernandez I."/>
            <person name="Pacheco R."/>
            <person name="Padilla G."/>
            <person name="Ferreira P."/>
            <person name="Barriuso J."/>
            <person name="Kellner H."/>
            <person name="Castanera R."/>
            <person name="Alfaro M."/>
            <person name="Ramirez L."/>
            <person name="Pisabarro A.G."/>
            <person name="Kuo A."/>
            <person name="Tritt A."/>
            <person name="Lipzen A."/>
            <person name="He G."/>
            <person name="Yan M."/>
            <person name="Ng V."/>
            <person name="Cullen D."/>
            <person name="Martin F."/>
            <person name="Rosso M.-N."/>
            <person name="Henrissat B."/>
            <person name="Hibbett D."/>
            <person name="Martinez A.T."/>
            <person name="Grigoriev I.V."/>
        </authorList>
    </citation>
    <scope>NUCLEOTIDE SEQUENCE</scope>
    <source>
        <strain evidence="1">CBS 247.69</strain>
    </source>
</reference>
<dbReference type="EMBL" id="MU150250">
    <property type="protein sequence ID" value="KAF9464933.1"/>
    <property type="molecule type" value="Genomic_DNA"/>
</dbReference>
<protein>
    <submittedName>
        <fullName evidence="1">Uncharacterized protein</fullName>
    </submittedName>
</protein>
<proteinExistence type="predicted"/>
<organism evidence="1 2">
    <name type="scientific">Collybia nuda</name>
    <dbReference type="NCBI Taxonomy" id="64659"/>
    <lineage>
        <taxon>Eukaryota</taxon>
        <taxon>Fungi</taxon>
        <taxon>Dikarya</taxon>
        <taxon>Basidiomycota</taxon>
        <taxon>Agaricomycotina</taxon>
        <taxon>Agaricomycetes</taxon>
        <taxon>Agaricomycetidae</taxon>
        <taxon>Agaricales</taxon>
        <taxon>Tricholomatineae</taxon>
        <taxon>Clitocybaceae</taxon>
        <taxon>Collybia</taxon>
    </lineage>
</organism>
<evidence type="ECO:0000313" key="2">
    <source>
        <dbReference type="Proteomes" id="UP000807353"/>
    </source>
</evidence>
<name>A0A9P6CLP3_9AGAR</name>
<evidence type="ECO:0000313" key="1">
    <source>
        <dbReference type="EMBL" id="KAF9464933.1"/>
    </source>
</evidence>
<dbReference type="AlphaFoldDB" id="A0A9P6CLP3"/>